<evidence type="ECO:0000313" key="4">
    <source>
        <dbReference type="Proteomes" id="UP000649179"/>
    </source>
</evidence>
<organism evidence="3 4">
    <name type="scientific">Marmoricola endophyticus</name>
    <dbReference type="NCBI Taxonomy" id="2040280"/>
    <lineage>
        <taxon>Bacteria</taxon>
        <taxon>Bacillati</taxon>
        <taxon>Actinomycetota</taxon>
        <taxon>Actinomycetes</taxon>
        <taxon>Propionibacteriales</taxon>
        <taxon>Nocardioidaceae</taxon>
        <taxon>Marmoricola</taxon>
    </lineage>
</organism>
<dbReference type="Pfam" id="PF01575">
    <property type="entry name" value="MaoC_dehydratas"/>
    <property type="match status" value="1"/>
</dbReference>
<dbReference type="EMBL" id="BMKQ01000001">
    <property type="protein sequence ID" value="GGF43459.1"/>
    <property type="molecule type" value="Genomic_DNA"/>
</dbReference>
<evidence type="ECO:0000313" key="3">
    <source>
        <dbReference type="EMBL" id="GGF43459.1"/>
    </source>
</evidence>
<reference evidence="3" key="1">
    <citation type="journal article" date="2014" name="Int. J. Syst. Evol. Microbiol.">
        <title>Complete genome sequence of Corynebacterium casei LMG S-19264T (=DSM 44701T), isolated from a smear-ripened cheese.</title>
        <authorList>
            <consortium name="US DOE Joint Genome Institute (JGI-PGF)"/>
            <person name="Walter F."/>
            <person name="Albersmeier A."/>
            <person name="Kalinowski J."/>
            <person name="Ruckert C."/>
        </authorList>
    </citation>
    <scope>NUCLEOTIDE SEQUENCE</scope>
    <source>
        <strain evidence="3">CGMCC 1.16067</strain>
    </source>
</reference>
<dbReference type="GO" id="GO:0004312">
    <property type="term" value="F:fatty acid synthase activity"/>
    <property type="evidence" value="ECO:0007669"/>
    <property type="project" value="InterPro"/>
</dbReference>
<dbReference type="AlphaFoldDB" id="A0A917BGZ9"/>
<dbReference type="PRINTS" id="PR01483">
    <property type="entry name" value="FASYNTHASE"/>
</dbReference>
<dbReference type="GO" id="GO:0005835">
    <property type="term" value="C:fatty acid synthase complex"/>
    <property type="evidence" value="ECO:0007669"/>
    <property type="project" value="InterPro"/>
</dbReference>
<evidence type="ECO:0000259" key="2">
    <source>
        <dbReference type="Pfam" id="PF01575"/>
    </source>
</evidence>
<reference evidence="3" key="2">
    <citation type="submission" date="2020-09" db="EMBL/GenBank/DDBJ databases">
        <authorList>
            <person name="Sun Q."/>
            <person name="Zhou Y."/>
        </authorList>
    </citation>
    <scope>NUCLEOTIDE SEQUENCE</scope>
    <source>
        <strain evidence="3">CGMCC 1.16067</strain>
    </source>
</reference>
<dbReference type="InterPro" id="IPR003965">
    <property type="entry name" value="Fatty_acid_synthase"/>
</dbReference>
<dbReference type="InterPro" id="IPR029069">
    <property type="entry name" value="HotDog_dom_sf"/>
</dbReference>
<proteinExistence type="inferred from homology"/>
<dbReference type="Gene3D" id="3.10.129.10">
    <property type="entry name" value="Hotdog Thioesterase"/>
    <property type="match status" value="1"/>
</dbReference>
<protein>
    <submittedName>
        <fullName evidence="3">MaoC family dehydratase</fullName>
    </submittedName>
</protein>
<comment type="caution">
    <text evidence="3">The sequence shown here is derived from an EMBL/GenBank/DDBJ whole genome shotgun (WGS) entry which is preliminary data.</text>
</comment>
<evidence type="ECO:0000256" key="1">
    <source>
        <dbReference type="ARBA" id="ARBA00005254"/>
    </source>
</evidence>
<dbReference type="PANTHER" id="PTHR43841:SF3">
    <property type="entry name" value="(3R)-HYDROXYACYL-ACP DEHYDRATASE SUBUNIT HADB"/>
    <property type="match status" value="1"/>
</dbReference>
<dbReference type="PANTHER" id="PTHR43841">
    <property type="entry name" value="3-HYDROXYACYL-THIOESTER DEHYDRATASE HTDX-RELATED"/>
    <property type="match status" value="1"/>
</dbReference>
<dbReference type="InterPro" id="IPR002539">
    <property type="entry name" value="MaoC-like_dom"/>
</dbReference>
<gene>
    <name evidence="3" type="ORF">GCM10011519_16680</name>
</gene>
<sequence length="134" mass="13779">MSTLEPGTDLPPQEYVVTRADLVAYAAASGDDNPIHQDEEIARAVGLPGVIAHGMYTLALAARAVQEWAGGPGRVEQVGAKFTKPVVVPAGDEGTTVRVAGTVKSVADGRATLALTVTCGEDKVLGMPTAVLRV</sequence>
<dbReference type="Proteomes" id="UP000649179">
    <property type="component" value="Unassembled WGS sequence"/>
</dbReference>
<dbReference type="GO" id="GO:0006633">
    <property type="term" value="P:fatty acid biosynthetic process"/>
    <property type="evidence" value="ECO:0007669"/>
    <property type="project" value="InterPro"/>
</dbReference>
<name>A0A917BGZ9_9ACTN</name>
<comment type="similarity">
    <text evidence="1">Belongs to the enoyl-CoA hydratase/isomerase family.</text>
</comment>
<keyword evidence="4" id="KW-1185">Reference proteome</keyword>
<feature type="domain" description="MaoC-like" evidence="2">
    <location>
        <begin position="11"/>
        <end position="118"/>
    </location>
</feature>
<accession>A0A917BGZ9</accession>
<dbReference type="RefSeq" id="WP_188779360.1">
    <property type="nucleotide sequence ID" value="NZ_BMKQ01000001.1"/>
</dbReference>
<dbReference type="SUPFAM" id="SSF54637">
    <property type="entry name" value="Thioesterase/thiol ester dehydrase-isomerase"/>
    <property type="match status" value="1"/>
</dbReference>